<evidence type="ECO:0000256" key="4">
    <source>
        <dbReference type="ARBA" id="ARBA00022989"/>
    </source>
</evidence>
<feature type="transmembrane region" description="Helical" evidence="6">
    <location>
        <begin position="284"/>
        <end position="303"/>
    </location>
</feature>
<dbReference type="Proteomes" id="UP001500457">
    <property type="component" value="Unassembled WGS sequence"/>
</dbReference>
<feature type="transmembrane region" description="Helical" evidence="6">
    <location>
        <begin position="408"/>
        <end position="428"/>
    </location>
</feature>
<feature type="transmembrane region" description="Helical" evidence="6">
    <location>
        <begin position="221"/>
        <end position="238"/>
    </location>
</feature>
<dbReference type="InterPro" id="IPR036259">
    <property type="entry name" value="MFS_trans_sf"/>
</dbReference>
<protein>
    <submittedName>
        <fullName evidence="8">MFS transporter</fullName>
    </submittedName>
</protein>
<keyword evidence="4 6" id="KW-1133">Transmembrane helix</keyword>
<name>A0ABP9E648_9PSEU</name>
<feature type="transmembrane region" description="Helical" evidence="6">
    <location>
        <begin position="114"/>
        <end position="135"/>
    </location>
</feature>
<feature type="transmembrane region" description="Helical" evidence="6">
    <location>
        <begin position="180"/>
        <end position="200"/>
    </location>
</feature>
<dbReference type="InterPro" id="IPR011701">
    <property type="entry name" value="MFS"/>
</dbReference>
<dbReference type="EMBL" id="BAABHQ010000002">
    <property type="protein sequence ID" value="GAA4864215.1"/>
    <property type="molecule type" value="Genomic_DNA"/>
</dbReference>
<feature type="transmembrane region" description="Helical" evidence="6">
    <location>
        <begin position="345"/>
        <end position="362"/>
    </location>
</feature>
<evidence type="ECO:0000256" key="5">
    <source>
        <dbReference type="ARBA" id="ARBA00023136"/>
    </source>
</evidence>
<accession>A0ABP9E648</accession>
<evidence type="ECO:0000256" key="6">
    <source>
        <dbReference type="SAM" id="Phobius"/>
    </source>
</evidence>
<comment type="caution">
    <text evidence="8">The sequence shown here is derived from an EMBL/GenBank/DDBJ whole genome shotgun (WGS) entry which is preliminary data.</text>
</comment>
<comment type="subcellular location">
    <subcellularLocation>
        <location evidence="1">Cell inner membrane</location>
        <topology evidence="1">Multi-pass membrane protein</topology>
    </subcellularLocation>
</comment>
<dbReference type="PANTHER" id="PTHR23501">
    <property type="entry name" value="MAJOR FACILITATOR SUPERFAMILY"/>
    <property type="match status" value="1"/>
</dbReference>
<dbReference type="Pfam" id="PF07690">
    <property type="entry name" value="MFS_1"/>
    <property type="match status" value="1"/>
</dbReference>
<keyword evidence="9" id="KW-1185">Reference proteome</keyword>
<proteinExistence type="predicted"/>
<evidence type="ECO:0000259" key="7">
    <source>
        <dbReference type="PROSITE" id="PS50850"/>
    </source>
</evidence>
<keyword evidence="2" id="KW-0813">Transport</keyword>
<sequence>MTSALERLRPGGAPAPDRFDRRLVVPMVLGSILNPINSSMIAVALIPIGAALGAPPSQTAWLVSGLYLATAIGQPVVGRLVDLVGARPLFLAGATLIGVGGLLGALAPSIGVLVLARVLLGLGTCAGYPAAMTMIRGEADRTGRDSPAGILTVLAVSTQTVAVIGPTLGGFLIGVGGWRLTFTVNVPLALACLVLGALYLPRPRRTGPAGLRAVVRAVDPTGVALFVVTLVSLLLFLTHLRADLWWLVALTVVAGAALTWWELRAPLPFLDLRLLGGNRPLLATYARALLAAITSYALLYGYTQWLEEGRGLSSQVAGLVLLPVFGTAILVSSATGRRPEIRGKLVVGAVGQVVVAALLLLLDAGSGVGALVVLALLAGVPQGLTNLANQNAVYAQADPDRLGSSAGLMRTFFYLGAIAASAANGIVFRDGATTAGMHELAVVMLVASGLFLVLTLADKSLGRTTLRSGSSPAAAGR</sequence>
<evidence type="ECO:0000313" key="8">
    <source>
        <dbReference type="EMBL" id="GAA4864215.1"/>
    </source>
</evidence>
<evidence type="ECO:0000256" key="3">
    <source>
        <dbReference type="ARBA" id="ARBA00022692"/>
    </source>
</evidence>
<evidence type="ECO:0000256" key="1">
    <source>
        <dbReference type="ARBA" id="ARBA00004429"/>
    </source>
</evidence>
<gene>
    <name evidence="8" type="ORF">GCM10023203_10050</name>
</gene>
<feature type="transmembrane region" description="Helical" evidence="6">
    <location>
        <begin position="244"/>
        <end position="263"/>
    </location>
</feature>
<feature type="domain" description="Major facilitator superfamily (MFS) profile" evidence="7">
    <location>
        <begin position="23"/>
        <end position="460"/>
    </location>
</feature>
<feature type="transmembrane region" description="Helical" evidence="6">
    <location>
        <begin position="28"/>
        <end position="52"/>
    </location>
</feature>
<organism evidence="8 9">
    <name type="scientific">Actinomycetospora straminea</name>
    <dbReference type="NCBI Taxonomy" id="663607"/>
    <lineage>
        <taxon>Bacteria</taxon>
        <taxon>Bacillati</taxon>
        <taxon>Actinomycetota</taxon>
        <taxon>Actinomycetes</taxon>
        <taxon>Pseudonocardiales</taxon>
        <taxon>Pseudonocardiaceae</taxon>
        <taxon>Actinomycetospora</taxon>
    </lineage>
</organism>
<reference evidence="9" key="1">
    <citation type="journal article" date="2019" name="Int. J. Syst. Evol. Microbiol.">
        <title>The Global Catalogue of Microorganisms (GCM) 10K type strain sequencing project: providing services to taxonomists for standard genome sequencing and annotation.</title>
        <authorList>
            <consortium name="The Broad Institute Genomics Platform"/>
            <consortium name="The Broad Institute Genome Sequencing Center for Infectious Disease"/>
            <person name="Wu L."/>
            <person name="Ma J."/>
        </authorList>
    </citation>
    <scope>NUCLEOTIDE SEQUENCE [LARGE SCALE GENOMIC DNA]</scope>
    <source>
        <strain evidence="9">JCM 17983</strain>
    </source>
</reference>
<feature type="transmembrane region" description="Helical" evidence="6">
    <location>
        <begin position="368"/>
        <end position="387"/>
    </location>
</feature>
<dbReference type="PROSITE" id="PS50850">
    <property type="entry name" value="MFS"/>
    <property type="match status" value="1"/>
</dbReference>
<feature type="transmembrane region" description="Helical" evidence="6">
    <location>
        <begin position="89"/>
        <end position="108"/>
    </location>
</feature>
<evidence type="ECO:0000313" key="9">
    <source>
        <dbReference type="Proteomes" id="UP001500457"/>
    </source>
</evidence>
<dbReference type="InterPro" id="IPR020846">
    <property type="entry name" value="MFS_dom"/>
</dbReference>
<feature type="transmembrane region" description="Helical" evidence="6">
    <location>
        <begin position="440"/>
        <end position="457"/>
    </location>
</feature>
<evidence type="ECO:0000256" key="2">
    <source>
        <dbReference type="ARBA" id="ARBA00022448"/>
    </source>
</evidence>
<dbReference type="Gene3D" id="1.20.1250.20">
    <property type="entry name" value="MFS general substrate transporter like domains"/>
    <property type="match status" value="1"/>
</dbReference>
<dbReference type="Gene3D" id="1.20.1720.10">
    <property type="entry name" value="Multidrug resistance protein D"/>
    <property type="match status" value="1"/>
</dbReference>
<keyword evidence="3 6" id="KW-0812">Transmembrane</keyword>
<dbReference type="SUPFAM" id="SSF103473">
    <property type="entry name" value="MFS general substrate transporter"/>
    <property type="match status" value="1"/>
</dbReference>
<keyword evidence="5 6" id="KW-0472">Membrane</keyword>
<dbReference type="PANTHER" id="PTHR23501:SF191">
    <property type="entry name" value="VACUOLAR BASIC AMINO ACID TRANSPORTER 4"/>
    <property type="match status" value="1"/>
</dbReference>
<dbReference type="RefSeq" id="WP_337993776.1">
    <property type="nucleotide sequence ID" value="NZ_BAABHQ010000002.1"/>
</dbReference>
<feature type="transmembrane region" description="Helical" evidence="6">
    <location>
        <begin position="315"/>
        <end position="333"/>
    </location>
</feature>
<feature type="transmembrane region" description="Helical" evidence="6">
    <location>
        <begin position="147"/>
        <end position="174"/>
    </location>
</feature>